<dbReference type="EMBL" id="CP157675">
    <property type="protein sequence ID" value="XBP71414.1"/>
    <property type="molecule type" value="Genomic_DNA"/>
</dbReference>
<proteinExistence type="predicted"/>
<dbReference type="RefSeq" id="WP_349280792.1">
    <property type="nucleotide sequence ID" value="NZ_CBCSCU010000001.1"/>
</dbReference>
<keyword evidence="2" id="KW-0812">Transmembrane</keyword>
<name>A0AAU7LUU0_9BURK</name>
<dbReference type="InterPro" id="IPR025205">
    <property type="entry name" value="PilX/PilW_C"/>
</dbReference>
<evidence type="ECO:0000256" key="2">
    <source>
        <dbReference type="SAM" id="Phobius"/>
    </source>
</evidence>
<feature type="domain" description="PilX/PilW C-terminal" evidence="3">
    <location>
        <begin position="180"/>
        <end position="252"/>
    </location>
</feature>
<organism evidence="4">
    <name type="scientific">Polaromonas hydrogenivorans</name>
    <dbReference type="NCBI Taxonomy" id="335476"/>
    <lineage>
        <taxon>Bacteria</taxon>
        <taxon>Pseudomonadati</taxon>
        <taxon>Pseudomonadota</taxon>
        <taxon>Betaproteobacteria</taxon>
        <taxon>Burkholderiales</taxon>
        <taxon>Comamonadaceae</taxon>
        <taxon>Polaromonas</taxon>
    </lineage>
</organism>
<dbReference type="Pfam" id="PF13681">
    <property type="entry name" value="PilX"/>
    <property type="match status" value="1"/>
</dbReference>
<gene>
    <name evidence="4" type="ORF">ABLV49_06345</name>
</gene>
<feature type="transmembrane region" description="Helical" evidence="2">
    <location>
        <begin position="12"/>
        <end position="33"/>
    </location>
</feature>
<sequence length="260" mass="28137">MRNLSISRRQRGISLITVLVLLLLSLISVLGAFRVANLNEAMLGNTSDYNRAHAAAEALIRDAEMDIRGRRPPYTTVQTDGTRGFPCRPNPPTSTTSMVTEAGYAGCRNQAVANTPWFPRNSEDFDTVSDIVTANSATLRCMQGICVPLSIATLNNIENDLVNMAPLGATYGQYTRNALTAPGVAGNPILSNNTAQAWYWVEAFRYSEVINSGAHSASNLIPEPASSIVYRITAVARGMKLGTRVVIKSIFVPYPLSQGQ</sequence>
<dbReference type="AlphaFoldDB" id="A0AAU7LUU0"/>
<reference evidence="4" key="1">
    <citation type="submission" date="2024-05" db="EMBL/GenBank/DDBJ databases">
        <authorList>
            <person name="Bunk B."/>
            <person name="Swiderski J."/>
            <person name="Sproer C."/>
            <person name="Thiel V."/>
        </authorList>
    </citation>
    <scope>NUCLEOTIDE SEQUENCE</scope>
    <source>
        <strain evidence="4">DSM 17735</strain>
    </source>
</reference>
<keyword evidence="2" id="KW-1133">Transmembrane helix</keyword>
<protein>
    <recommendedName>
        <fullName evidence="3">PilX/PilW C-terminal domain-containing protein</fullName>
    </recommendedName>
</protein>
<evidence type="ECO:0000313" key="4">
    <source>
        <dbReference type="EMBL" id="XBP71414.1"/>
    </source>
</evidence>
<accession>A0AAU7LUU0</accession>
<feature type="region of interest" description="Disordered" evidence="1">
    <location>
        <begin position="71"/>
        <end position="94"/>
    </location>
</feature>
<evidence type="ECO:0000259" key="3">
    <source>
        <dbReference type="Pfam" id="PF13681"/>
    </source>
</evidence>
<keyword evidence="2" id="KW-0472">Membrane</keyword>
<evidence type="ECO:0000256" key="1">
    <source>
        <dbReference type="SAM" id="MobiDB-lite"/>
    </source>
</evidence>